<protein>
    <recommendedName>
        <fullName evidence="3">BAT2 N-terminal domain-containing protein</fullName>
    </recommendedName>
</protein>
<evidence type="ECO:0000259" key="3">
    <source>
        <dbReference type="Pfam" id="PF07001"/>
    </source>
</evidence>
<feature type="non-terminal residue" evidence="4">
    <location>
        <position position="139"/>
    </location>
</feature>
<dbReference type="Proteomes" id="UP000271974">
    <property type="component" value="Unassembled WGS sequence"/>
</dbReference>
<dbReference type="STRING" id="188477.A0A3S1A5J7"/>
<dbReference type="PANTHER" id="PTHR14038">
    <property type="entry name" value="BAT2 HLA-B-ASSOCIATED TRANSCRIPT 2"/>
    <property type="match status" value="1"/>
</dbReference>
<comment type="caution">
    <text evidence="4">The sequence shown here is derived from an EMBL/GenBank/DDBJ whole genome shotgun (WGS) entry which is preliminary data.</text>
</comment>
<name>A0A3S1A5J7_ELYCH</name>
<dbReference type="Pfam" id="PF07001">
    <property type="entry name" value="BAT2_N"/>
    <property type="match status" value="1"/>
</dbReference>
<keyword evidence="1" id="KW-0597">Phosphoprotein</keyword>
<gene>
    <name evidence="4" type="ORF">EGW08_008987</name>
</gene>
<keyword evidence="5" id="KW-1185">Reference proteome</keyword>
<dbReference type="InterPro" id="IPR009738">
    <property type="entry name" value="BAT2_N"/>
</dbReference>
<organism evidence="4 5">
    <name type="scientific">Elysia chlorotica</name>
    <name type="common">Eastern emerald elysia</name>
    <name type="synonym">Sea slug</name>
    <dbReference type="NCBI Taxonomy" id="188477"/>
    <lineage>
        <taxon>Eukaryota</taxon>
        <taxon>Metazoa</taxon>
        <taxon>Spiralia</taxon>
        <taxon>Lophotrochozoa</taxon>
        <taxon>Mollusca</taxon>
        <taxon>Gastropoda</taxon>
        <taxon>Heterobranchia</taxon>
        <taxon>Euthyneura</taxon>
        <taxon>Panpulmonata</taxon>
        <taxon>Sacoglossa</taxon>
        <taxon>Placobranchoidea</taxon>
        <taxon>Plakobranchidae</taxon>
        <taxon>Elysia</taxon>
    </lineage>
</organism>
<evidence type="ECO:0000256" key="2">
    <source>
        <dbReference type="SAM" id="MobiDB-lite"/>
    </source>
</evidence>
<feature type="region of interest" description="Disordered" evidence="2">
    <location>
        <begin position="33"/>
        <end position="139"/>
    </location>
</feature>
<evidence type="ECO:0000313" key="5">
    <source>
        <dbReference type="Proteomes" id="UP000271974"/>
    </source>
</evidence>
<sequence>MSTTSGIGSKGEKNRSKFKSIDINNLYKGKSVETQKSAVPRQHGLQSLGKVSSVRRMPPPANLPSLKSENSGNDPSISLVPSGGSGGLVSHQSPLFQEEFPSLAQEEKNKEQTQTTKKDEDNKDTQYGPGPSLRPQSKF</sequence>
<evidence type="ECO:0000313" key="4">
    <source>
        <dbReference type="EMBL" id="RUS83264.1"/>
    </source>
</evidence>
<dbReference type="EMBL" id="RQTK01000251">
    <property type="protein sequence ID" value="RUS83264.1"/>
    <property type="molecule type" value="Genomic_DNA"/>
</dbReference>
<dbReference type="OrthoDB" id="1939715at2759"/>
<evidence type="ECO:0000256" key="1">
    <source>
        <dbReference type="ARBA" id="ARBA00022553"/>
    </source>
</evidence>
<proteinExistence type="predicted"/>
<feature type="compositionally biased region" description="Polar residues" evidence="2">
    <location>
        <begin position="65"/>
        <end position="74"/>
    </location>
</feature>
<dbReference type="PANTHER" id="PTHR14038:SF0">
    <property type="entry name" value="LP18708P"/>
    <property type="match status" value="1"/>
</dbReference>
<feature type="domain" description="BAT2 N-terminal" evidence="3">
    <location>
        <begin position="1"/>
        <end position="86"/>
    </location>
</feature>
<dbReference type="InterPro" id="IPR033184">
    <property type="entry name" value="PRRC2"/>
</dbReference>
<feature type="compositionally biased region" description="Basic and acidic residues" evidence="2">
    <location>
        <begin position="105"/>
        <end position="124"/>
    </location>
</feature>
<dbReference type="GO" id="GO:0030154">
    <property type="term" value="P:cell differentiation"/>
    <property type="evidence" value="ECO:0007669"/>
    <property type="project" value="TreeGrafter"/>
</dbReference>
<reference evidence="4 5" key="1">
    <citation type="submission" date="2019-01" db="EMBL/GenBank/DDBJ databases">
        <title>A draft genome assembly of the solar-powered sea slug Elysia chlorotica.</title>
        <authorList>
            <person name="Cai H."/>
            <person name="Li Q."/>
            <person name="Fang X."/>
            <person name="Li J."/>
            <person name="Curtis N.E."/>
            <person name="Altenburger A."/>
            <person name="Shibata T."/>
            <person name="Feng M."/>
            <person name="Maeda T."/>
            <person name="Schwartz J.A."/>
            <person name="Shigenobu S."/>
            <person name="Lundholm N."/>
            <person name="Nishiyama T."/>
            <person name="Yang H."/>
            <person name="Hasebe M."/>
            <person name="Li S."/>
            <person name="Pierce S.K."/>
            <person name="Wang J."/>
        </authorList>
    </citation>
    <scope>NUCLEOTIDE SEQUENCE [LARGE SCALE GENOMIC DNA]</scope>
    <source>
        <strain evidence="4">EC2010</strain>
        <tissue evidence="4">Whole organism of an adult</tissue>
    </source>
</reference>
<dbReference type="AlphaFoldDB" id="A0A3S1A5J7"/>
<accession>A0A3S1A5J7</accession>